<comment type="catalytic activity">
    <reaction evidence="15">
        <text>13-(9Z-hexadecenoyloxy)-octadecanoate + H2O = 13-hydroxy-octadecanoate + (9Z)-hexadecenoate + H(+)</text>
        <dbReference type="Rhea" id="RHEA:52076"/>
        <dbReference type="ChEBI" id="CHEBI:15377"/>
        <dbReference type="ChEBI" id="CHEBI:15378"/>
        <dbReference type="ChEBI" id="CHEBI:32372"/>
        <dbReference type="ChEBI" id="CHEBI:136304"/>
        <dbReference type="ChEBI" id="CHEBI:136315"/>
    </reaction>
    <physiologicalReaction direction="left-to-right" evidence="15">
        <dbReference type="Rhea" id="RHEA:52077"/>
    </physiologicalReaction>
</comment>
<evidence type="ECO:0000256" key="15">
    <source>
        <dbReference type="ARBA" id="ARBA00049322"/>
    </source>
</evidence>
<evidence type="ECO:0000256" key="5">
    <source>
        <dbReference type="ARBA" id="ARBA00022989"/>
    </source>
</evidence>
<evidence type="ECO:0000256" key="1">
    <source>
        <dbReference type="ARBA" id="ARBA00000923"/>
    </source>
</evidence>
<evidence type="ECO:0000313" key="19">
    <source>
        <dbReference type="Proteomes" id="UP000037069"/>
    </source>
</evidence>
<dbReference type="Pfam" id="PF14828">
    <property type="entry name" value="Amnionless"/>
    <property type="match status" value="1"/>
</dbReference>
<comment type="catalytic activity">
    <reaction evidence="7">
        <text>12-hexadecanoyloxy-octadecanoate + H2O = 12-hydroxyoctadecanoate + hexadecanoate + H(+)</text>
        <dbReference type="Rhea" id="RHEA:52056"/>
        <dbReference type="ChEBI" id="CHEBI:7896"/>
        <dbReference type="ChEBI" id="CHEBI:15377"/>
        <dbReference type="ChEBI" id="CHEBI:15378"/>
        <dbReference type="ChEBI" id="CHEBI:83677"/>
        <dbReference type="ChEBI" id="CHEBI:84201"/>
    </reaction>
    <physiologicalReaction direction="left-to-right" evidence="7">
        <dbReference type="Rhea" id="RHEA:52057"/>
    </physiologicalReaction>
</comment>
<comment type="caution">
    <text evidence="18">The sequence shown here is derived from an EMBL/GenBank/DDBJ whole genome shotgun (WGS) entry which is preliminary data.</text>
</comment>
<feature type="transmembrane region" description="Helical" evidence="17">
    <location>
        <begin position="803"/>
        <end position="824"/>
    </location>
</feature>
<evidence type="ECO:0000256" key="12">
    <source>
        <dbReference type="ARBA" id="ARBA00048800"/>
    </source>
</evidence>
<feature type="transmembrane region" description="Helical" evidence="17">
    <location>
        <begin position="672"/>
        <end position="697"/>
    </location>
</feature>
<comment type="similarity">
    <text evidence="3">Belongs to the AIG1 family.</text>
</comment>
<comment type="catalytic activity">
    <reaction evidence="1">
        <text>9-(9Z-hexadecenoyloxy)-octadecanoate + H2O = (9Z)-hexadecenoate + 9-hydroxy-octadecanoate + H(+)</text>
        <dbReference type="Rhea" id="RHEA:52068"/>
        <dbReference type="ChEBI" id="CHEBI:15377"/>
        <dbReference type="ChEBI" id="CHEBI:15378"/>
        <dbReference type="ChEBI" id="CHEBI:32372"/>
        <dbReference type="ChEBI" id="CHEBI:136286"/>
        <dbReference type="ChEBI" id="CHEBI:136309"/>
    </reaction>
    <physiologicalReaction direction="left-to-right" evidence="1">
        <dbReference type="Rhea" id="RHEA:52069"/>
    </physiologicalReaction>
</comment>
<evidence type="ECO:0000256" key="6">
    <source>
        <dbReference type="ARBA" id="ARBA00023136"/>
    </source>
</evidence>
<evidence type="ECO:0000256" key="11">
    <source>
        <dbReference type="ARBA" id="ARBA00048701"/>
    </source>
</evidence>
<dbReference type="GO" id="GO:0016020">
    <property type="term" value="C:membrane"/>
    <property type="evidence" value="ECO:0007669"/>
    <property type="project" value="InterPro"/>
</dbReference>
<evidence type="ECO:0000256" key="8">
    <source>
        <dbReference type="ARBA" id="ARBA00047427"/>
    </source>
</evidence>
<dbReference type="EMBL" id="JRES01000536">
    <property type="protein sequence ID" value="KNC30327.1"/>
    <property type="molecule type" value="Genomic_DNA"/>
</dbReference>
<evidence type="ECO:0000256" key="2">
    <source>
        <dbReference type="ARBA" id="ARBA00004127"/>
    </source>
</evidence>
<dbReference type="AlphaFoldDB" id="A0A0L0CDN4"/>
<gene>
    <name evidence="18" type="ORF">FF38_03938</name>
</gene>
<evidence type="ECO:0000256" key="16">
    <source>
        <dbReference type="ARBA" id="ARBA00049428"/>
    </source>
</evidence>
<comment type="catalytic activity">
    <reaction evidence="8">
        <text>13-octadecanoyloxy-octadecanoate + H2O = 13-hydroxy-octadecanoate + octadecanoate + H(+)</text>
        <dbReference type="Rhea" id="RHEA:52084"/>
        <dbReference type="ChEBI" id="CHEBI:15377"/>
        <dbReference type="ChEBI" id="CHEBI:15378"/>
        <dbReference type="ChEBI" id="CHEBI:25629"/>
        <dbReference type="ChEBI" id="CHEBI:136304"/>
        <dbReference type="ChEBI" id="CHEBI:136335"/>
    </reaction>
    <physiologicalReaction direction="left-to-right" evidence="8">
        <dbReference type="Rhea" id="RHEA:52085"/>
    </physiologicalReaction>
</comment>
<comment type="catalytic activity">
    <reaction evidence="16">
        <text>12-(9Z-hexadecenoyloxy)-octadecanoate + H2O = 12-hydroxyoctadecanoate + (9Z)-hexadecenoate + H(+)</text>
        <dbReference type="Rhea" id="RHEA:52072"/>
        <dbReference type="ChEBI" id="CHEBI:15377"/>
        <dbReference type="ChEBI" id="CHEBI:15378"/>
        <dbReference type="ChEBI" id="CHEBI:32372"/>
        <dbReference type="ChEBI" id="CHEBI:84201"/>
        <dbReference type="ChEBI" id="CHEBI:136312"/>
    </reaction>
    <physiologicalReaction direction="left-to-right" evidence="16">
        <dbReference type="Rhea" id="RHEA:52073"/>
    </physiologicalReaction>
</comment>
<feature type="transmembrane region" description="Helical" evidence="17">
    <location>
        <begin position="328"/>
        <end position="350"/>
    </location>
</feature>
<accession>A0A0L0CDN4</accession>
<evidence type="ECO:0000256" key="9">
    <source>
        <dbReference type="ARBA" id="ARBA00047863"/>
    </source>
</evidence>
<evidence type="ECO:0000313" key="18">
    <source>
        <dbReference type="EMBL" id="KNC30327.1"/>
    </source>
</evidence>
<dbReference type="Pfam" id="PF04750">
    <property type="entry name" value="Far-17a_AIG1"/>
    <property type="match status" value="2"/>
</dbReference>
<dbReference type="InterPro" id="IPR006838">
    <property type="entry name" value="ADTRP_AIG1"/>
</dbReference>
<evidence type="ECO:0000256" key="14">
    <source>
        <dbReference type="ARBA" id="ARBA00049296"/>
    </source>
</evidence>
<dbReference type="STRING" id="7375.A0A0L0CDN4"/>
<organism evidence="18 19">
    <name type="scientific">Lucilia cuprina</name>
    <name type="common">Green bottle fly</name>
    <name type="synonym">Australian sheep blowfly</name>
    <dbReference type="NCBI Taxonomy" id="7375"/>
    <lineage>
        <taxon>Eukaryota</taxon>
        <taxon>Metazoa</taxon>
        <taxon>Ecdysozoa</taxon>
        <taxon>Arthropoda</taxon>
        <taxon>Hexapoda</taxon>
        <taxon>Insecta</taxon>
        <taxon>Pterygota</taxon>
        <taxon>Neoptera</taxon>
        <taxon>Endopterygota</taxon>
        <taxon>Diptera</taxon>
        <taxon>Brachycera</taxon>
        <taxon>Muscomorpha</taxon>
        <taxon>Oestroidea</taxon>
        <taxon>Calliphoridae</taxon>
        <taxon>Luciliinae</taxon>
        <taxon>Lucilia</taxon>
    </lineage>
</organism>
<dbReference type="OrthoDB" id="1898221at2759"/>
<evidence type="ECO:0000256" key="13">
    <source>
        <dbReference type="ARBA" id="ARBA00049221"/>
    </source>
</evidence>
<dbReference type="GO" id="GO:0012505">
    <property type="term" value="C:endomembrane system"/>
    <property type="evidence" value="ECO:0007669"/>
    <property type="project" value="UniProtKB-SubCell"/>
</dbReference>
<name>A0A0L0CDN4_LUCCU</name>
<comment type="catalytic activity">
    <reaction evidence="10">
        <text>12-octadecanoyloxy-octadecanoate + H2O = 12-hydroxyoctadecanoate + octadecanoate + H(+)</text>
        <dbReference type="Rhea" id="RHEA:52080"/>
        <dbReference type="ChEBI" id="CHEBI:15377"/>
        <dbReference type="ChEBI" id="CHEBI:15378"/>
        <dbReference type="ChEBI" id="CHEBI:25629"/>
        <dbReference type="ChEBI" id="CHEBI:84201"/>
        <dbReference type="ChEBI" id="CHEBI:136330"/>
    </reaction>
    <physiologicalReaction direction="left-to-right" evidence="10">
        <dbReference type="Rhea" id="RHEA:52081"/>
    </physiologicalReaction>
</comment>
<keyword evidence="5 17" id="KW-1133">Transmembrane helix</keyword>
<feature type="transmembrane region" description="Helical" evidence="17">
    <location>
        <begin position="634"/>
        <end position="652"/>
    </location>
</feature>
<evidence type="ECO:0000256" key="17">
    <source>
        <dbReference type="SAM" id="Phobius"/>
    </source>
</evidence>
<dbReference type="PANTHER" id="PTHR10989">
    <property type="entry name" value="ANDROGEN-INDUCED PROTEIN 1-RELATED"/>
    <property type="match status" value="1"/>
</dbReference>
<evidence type="ECO:0000256" key="3">
    <source>
        <dbReference type="ARBA" id="ARBA00009300"/>
    </source>
</evidence>
<comment type="catalytic activity">
    <reaction evidence="11">
        <text>12-(9Z-octadecenoyloxy)-octadecanoate + H2O = 12-hydroxyoctadecanoate + (9Z)-octadecenoate + H(+)</text>
        <dbReference type="Rhea" id="RHEA:52060"/>
        <dbReference type="ChEBI" id="CHEBI:15377"/>
        <dbReference type="ChEBI" id="CHEBI:15378"/>
        <dbReference type="ChEBI" id="CHEBI:30823"/>
        <dbReference type="ChEBI" id="CHEBI:84201"/>
        <dbReference type="ChEBI" id="CHEBI:136302"/>
    </reaction>
    <physiologicalReaction direction="left-to-right" evidence="11">
        <dbReference type="Rhea" id="RHEA:52061"/>
    </physiologicalReaction>
</comment>
<evidence type="ECO:0000256" key="10">
    <source>
        <dbReference type="ARBA" id="ARBA00048680"/>
    </source>
</evidence>
<feature type="transmembrane region" description="Helical" evidence="17">
    <location>
        <begin position="603"/>
        <end position="622"/>
    </location>
</feature>
<comment type="catalytic activity">
    <reaction evidence="12">
        <text>9-(9Z-octadecenoyloxy)-octadecanoate + H2O = 9-hydroxy-octadecanoate + (9Z)-octadecenoate + H(+)</text>
        <dbReference type="Rhea" id="RHEA:52048"/>
        <dbReference type="ChEBI" id="CHEBI:15377"/>
        <dbReference type="ChEBI" id="CHEBI:15378"/>
        <dbReference type="ChEBI" id="CHEBI:30823"/>
        <dbReference type="ChEBI" id="CHEBI:136282"/>
        <dbReference type="ChEBI" id="CHEBI:136286"/>
    </reaction>
    <physiologicalReaction direction="left-to-right" evidence="12">
        <dbReference type="Rhea" id="RHEA:52049"/>
    </physiologicalReaction>
</comment>
<keyword evidence="19" id="KW-1185">Reference proteome</keyword>
<keyword evidence="4 17" id="KW-0812">Transmembrane</keyword>
<sequence>MDNPGFNDASAWLDEYMPCARENVIFPETYEALLPLPMKVDVGGFILPKDGAILLPAETTITLGGESRERDCDKGKAYLKQPTVRKWFDPKTWRSSKEQQSNTAIPDMERVPCNNESVVIKSTGPMVFDLEYTPYLRLGQLSFAGSLLSKDYLKELLYSDLGQFLFKNQAGVNVEYYHNDVCGCHRDFNTFTEPICHNVIDSCPRPHCLVPIVPFGSCCGICGSTVKFAVEYCENDMLNLLREIIANGLKAQSLDEDIDFYVNYINSHNYGNYLQAIIVDRDGYSEKSVKFMKYLNETTDWSKKLKLEPQHIYGFEFSGRPYNPNVTFGSMLLILLCLIFVSIVALVIFAHYQPDNRYLHYVPRWIYDPRLWRAFVNRSNNVFARFDNTRASVQTMKAESTRKHAFTMGYDPESGRVREQAFDNPMFGEVPSTSQAAAARKEESMEDCQKEDIKNDVAQQVPQLVIEMAETAYGGIYNTLRILVHLTAAVQFSYSIYYDHTYVHFPVSDSNMHNPFGGKFKYLTFLDAIIQALYYTISLINDFVGSNEVAPKKMPLIRKIKDYMMATFAFPIALNVGITFWGLYAVDRELVFPKVLDAVFPSWLNHIMHTNIVVFIVLEMFISFRAYPPRAKGIAGLSIFMLCYLVWLHIVKHYSGVWVYPVLEVLQLPQRIVFFVGSLVFTLALYMFGEVMNNIVWSKELKMAQRKHNNFQWHHKFGGKFKFLSIQNMFIQYGYFLISLIRDIITGCLNKELIESLTAYMDIYFAGLAFPLAVFVSINFWVLYLTKKDAIFPQSFDAVVPYWHLHILHTNVMLLMFSEMFLVFREYPEFCSGLMIILSYILCYILWLYCIKYFAGFWVYPLLNDKSLKELYTYFGSAFGQVIIIYMLGEILNNAIWSYELIHKTCVRCV</sequence>
<comment type="subcellular location">
    <subcellularLocation>
        <location evidence="2">Endomembrane system</location>
        <topology evidence="2">Multi-pass membrane protein</topology>
    </subcellularLocation>
</comment>
<feature type="transmembrane region" description="Helical" evidence="17">
    <location>
        <begin position="871"/>
        <end position="889"/>
    </location>
</feature>
<comment type="catalytic activity">
    <reaction evidence="14">
        <text>13-(9Z-octadecenoyloxy)-octadecanoate + H2O = 13-hydroxy-octadecanoate + (9Z)-octadecenoate + H(+)</text>
        <dbReference type="Rhea" id="RHEA:52064"/>
        <dbReference type="ChEBI" id="CHEBI:15377"/>
        <dbReference type="ChEBI" id="CHEBI:15378"/>
        <dbReference type="ChEBI" id="CHEBI:30823"/>
        <dbReference type="ChEBI" id="CHEBI:136303"/>
        <dbReference type="ChEBI" id="CHEBI:136304"/>
    </reaction>
    <physiologicalReaction direction="left-to-right" evidence="14">
        <dbReference type="Rhea" id="RHEA:52065"/>
    </physiologicalReaction>
</comment>
<comment type="catalytic activity">
    <reaction evidence="9">
        <text>9-hexadecanoyloxy-octadecanoate + H2O = 9-hydroxy-octadecanoate + hexadecanoate + H(+)</text>
        <dbReference type="Rhea" id="RHEA:52052"/>
        <dbReference type="ChEBI" id="CHEBI:7896"/>
        <dbReference type="ChEBI" id="CHEBI:15377"/>
        <dbReference type="ChEBI" id="CHEBI:15378"/>
        <dbReference type="ChEBI" id="CHEBI:83670"/>
        <dbReference type="ChEBI" id="CHEBI:136286"/>
    </reaction>
    <physiologicalReaction direction="left-to-right" evidence="9">
        <dbReference type="Rhea" id="RHEA:52053"/>
    </physiologicalReaction>
</comment>
<dbReference type="Proteomes" id="UP000037069">
    <property type="component" value="Unassembled WGS sequence"/>
</dbReference>
<protein>
    <submittedName>
        <fullName evidence="18">Uncharacterized protein</fullName>
    </submittedName>
</protein>
<evidence type="ECO:0000256" key="7">
    <source>
        <dbReference type="ARBA" id="ARBA00047368"/>
    </source>
</evidence>
<proteinExistence type="inferred from homology"/>
<keyword evidence="6 17" id="KW-0472">Membrane</keyword>
<feature type="transmembrane region" description="Helical" evidence="17">
    <location>
        <begin position="763"/>
        <end position="783"/>
    </location>
</feature>
<feature type="non-terminal residue" evidence="18">
    <location>
        <position position="910"/>
    </location>
</feature>
<reference evidence="18 19" key="1">
    <citation type="journal article" date="2015" name="Nat. Commun.">
        <title>Lucilia cuprina genome unlocks parasitic fly biology to underpin future interventions.</title>
        <authorList>
            <person name="Anstead C.A."/>
            <person name="Korhonen P.K."/>
            <person name="Young N.D."/>
            <person name="Hall R.S."/>
            <person name="Jex A.R."/>
            <person name="Murali S.C."/>
            <person name="Hughes D.S."/>
            <person name="Lee S.F."/>
            <person name="Perry T."/>
            <person name="Stroehlein A.J."/>
            <person name="Ansell B.R."/>
            <person name="Breugelmans B."/>
            <person name="Hofmann A."/>
            <person name="Qu J."/>
            <person name="Dugan S."/>
            <person name="Lee S.L."/>
            <person name="Chao H."/>
            <person name="Dinh H."/>
            <person name="Han Y."/>
            <person name="Doddapaneni H.V."/>
            <person name="Worley K.C."/>
            <person name="Muzny D.M."/>
            <person name="Ioannidis P."/>
            <person name="Waterhouse R.M."/>
            <person name="Zdobnov E.M."/>
            <person name="James P.J."/>
            <person name="Bagnall N.H."/>
            <person name="Kotze A.C."/>
            <person name="Gibbs R.A."/>
            <person name="Richards S."/>
            <person name="Batterham P."/>
            <person name="Gasser R.B."/>
        </authorList>
    </citation>
    <scope>NUCLEOTIDE SEQUENCE [LARGE SCALE GENOMIC DNA]</scope>
    <source>
        <strain evidence="18 19">LS</strain>
        <tissue evidence="18">Full body</tissue>
    </source>
</reference>
<evidence type="ECO:0000256" key="4">
    <source>
        <dbReference type="ARBA" id="ARBA00022692"/>
    </source>
</evidence>
<feature type="transmembrane region" description="Helical" evidence="17">
    <location>
        <begin position="563"/>
        <end position="583"/>
    </location>
</feature>
<feature type="transmembrane region" description="Helical" evidence="17">
    <location>
        <begin position="836"/>
        <end position="859"/>
    </location>
</feature>
<dbReference type="PANTHER" id="PTHR10989:SF16">
    <property type="entry name" value="AT02829P-RELATED"/>
    <property type="match status" value="1"/>
</dbReference>
<comment type="catalytic activity">
    <reaction evidence="13">
        <text>9-octadecanoyloxy-octadecanoate + H2O = 9-hydroxy-octadecanoate + octadecanoate + H(+)</text>
        <dbReference type="Rhea" id="RHEA:52096"/>
        <dbReference type="ChEBI" id="CHEBI:15377"/>
        <dbReference type="ChEBI" id="CHEBI:15378"/>
        <dbReference type="ChEBI" id="CHEBI:25629"/>
        <dbReference type="ChEBI" id="CHEBI:136286"/>
        <dbReference type="ChEBI" id="CHEBI:136373"/>
    </reaction>
    <physiologicalReaction direction="left-to-right" evidence="13">
        <dbReference type="Rhea" id="RHEA:52097"/>
    </physiologicalReaction>
</comment>
<dbReference type="InterPro" id="IPR026112">
    <property type="entry name" value="AMN"/>
</dbReference>